<dbReference type="Pfam" id="PF18910">
    <property type="entry name" value="DUF5665"/>
    <property type="match status" value="1"/>
</dbReference>
<protein>
    <submittedName>
        <fullName evidence="3">Uncharacterized protein</fullName>
    </submittedName>
</protein>
<gene>
    <name evidence="3" type="ORF">PAECIP111894_05630</name>
</gene>
<keyword evidence="2" id="KW-0812">Transmembrane</keyword>
<name>A0ABM9BLV5_9BACL</name>
<dbReference type="EMBL" id="CAKMAB010000056">
    <property type="protein sequence ID" value="CAH1059424.1"/>
    <property type="molecule type" value="Genomic_DNA"/>
</dbReference>
<keyword evidence="2" id="KW-1133">Transmembrane helix</keyword>
<reference evidence="3" key="1">
    <citation type="submission" date="2021-12" db="EMBL/GenBank/DDBJ databases">
        <authorList>
            <person name="Criscuolo A."/>
        </authorList>
    </citation>
    <scope>NUCLEOTIDE SEQUENCE</scope>
    <source>
        <strain evidence="3">CIP111894</strain>
    </source>
</reference>
<feature type="compositionally biased region" description="Polar residues" evidence="1">
    <location>
        <begin position="7"/>
        <end position="17"/>
    </location>
</feature>
<evidence type="ECO:0000313" key="4">
    <source>
        <dbReference type="Proteomes" id="UP000838749"/>
    </source>
</evidence>
<sequence>MEDQKNRISVKTSGNKNSTDKGAEKKVIPEENPERLTADHRNPEDIPLEEKMNTMYRLTFEWAHILEKSRIYQYTELLYSPWTLIWKNILYGTARGLGIALGFTFFAATIIYVLQVLGALNLPIIGDYIADIVRIVQRQLEFK</sequence>
<keyword evidence="4" id="KW-1185">Reference proteome</keyword>
<evidence type="ECO:0000256" key="1">
    <source>
        <dbReference type="SAM" id="MobiDB-lite"/>
    </source>
</evidence>
<evidence type="ECO:0000256" key="2">
    <source>
        <dbReference type="SAM" id="Phobius"/>
    </source>
</evidence>
<proteinExistence type="predicted"/>
<feature type="region of interest" description="Disordered" evidence="1">
    <location>
        <begin position="1"/>
        <end position="44"/>
    </location>
</feature>
<dbReference type="Proteomes" id="UP000838749">
    <property type="component" value="Unassembled WGS sequence"/>
</dbReference>
<keyword evidence="2" id="KW-0472">Membrane</keyword>
<accession>A0ABM9BLV5</accession>
<dbReference type="InterPro" id="IPR043723">
    <property type="entry name" value="DUF5665"/>
</dbReference>
<evidence type="ECO:0000313" key="3">
    <source>
        <dbReference type="EMBL" id="CAH1059424.1"/>
    </source>
</evidence>
<organism evidence="3 4">
    <name type="scientific">Paenibacillus pseudetheri</name>
    <dbReference type="NCBI Taxonomy" id="2897682"/>
    <lineage>
        <taxon>Bacteria</taxon>
        <taxon>Bacillati</taxon>
        <taxon>Bacillota</taxon>
        <taxon>Bacilli</taxon>
        <taxon>Bacillales</taxon>
        <taxon>Paenibacillaceae</taxon>
        <taxon>Paenibacillus</taxon>
    </lineage>
</organism>
<feature type="compositionally biased region" description="Basic and acidic residues" evidence="1">
    <location>
        <begin position="18"/>
        <end position="44"/>
    </location>
</feature>
<comment type="caution">
    <text evidence="3">The sequence shown here is derived from an EMBL/GenBank/DDBJ whole genome shotgun (WGS) entry which is preliminary data.</text>
</comment>
<feature type="transmembrane region" description="Helical" evidence="2">
    <location>
        <begin position="96"/>
        <end position="114"/>
    </location>
</feature>